<keyword evidence="3" id="KW-1185">Reference proteome</keyword>
<organism evidence="2 3">
    <name type="scientific">Carnegiea gigantea</name>
    <dbReference type="NCBI Taxonomy" id="171969"/>
    <lineage>
        <taxon>Eukaryota</taxon>
        <taxon>Viridiplantae</taxon>
        <taxon>Streptophyta</taxon>
        <taxon>Embryophyta</taxon>
        <taxon>Tracheophyta</taxon>
        <taxon>Spermatophyta</taxon>
        <taxon>Magnoliopsida</taxon>
        <taxon>eudicotyledons</taxon>
        <taxon>Gunneridae</taxon>
        <taxon>Pentapetalae</taxon>
        <taxon>Caryophyllales</taxon>
        <taxon>Cactineae</taxon>
        <taxon>Cactaceae</taxon>
        <taxon>Cactoideae</taxon>
        <taxon>Echinocereeae</taxon>
        <taxon>Carnegiea</taxon>
    </lineage>
</organism>
<dbReference type="EMBL" id="JAKOGI010001429">
    <property type="protein sequence ID" value="KAJ8425654.1"/>
    <property type="molecule type" value="Genomic_DNA"/>
</dbReference>
<dbReference type="SUPFAM" id="SSF52540">
    <property type="entry name" value="P-loop containing nucleoside triphosphate hydrolases"/>
    <property type="match status" value="1"/>
</dbReference>
<name>A0A9Q1GU90_9CARY</name>
<dbReference type="OrthoDB" id="6362633at2759"/>
<evidence type="ECO:0008006" key="4">
    <source>
        <dbReference type="Google" id="ProtNLM"/>
    </source>
</evidence>
<accession>A0A9Q1GU90</accession>
<dbReference type="InterPro" id="IPR027417">
    <property type="entry name" value="P-loop_NTPase"/>
</dbReference>
<protein>
    <recommendedName>
        <fullName evidence="4">Phosphoribulokinase/uridine kinase domain-containing protein</fullName>
    </recommendedName>
</protein>
<dbReference type="PANTHER" id="PTHR10285">
    <property type="entry name" value="URIDINE KINASE"/>
    <property type="match status" value="1"/>
</dbReference>
<gene>
    <name evidence="2" type="ORF">Cgig2_015322</name>
</gene>
<feature type="region of interest" description="Disordered" evidence="1">
    <location>
        <begin position="124"/>
        <end position="156"/>
    </location>
</feature>
<dbReference type="Proteomes" id="UP001153076">
    <property type="component" value="Unassembled WGS sequence"/>
</dbReference>
<evidence type="ECO:0000313" key="2">
    <source>
        <dbReference type="EMBL" id="KAJ8425654.1"/>
    </source>
</evidence>
<proteinExistence type="predicted"/>
<dbReference type="AlphaFoldDB" id="A0A9Q1GU90"/>
<evidence type="ECO:0000256" key="1">
    <source>
        <dbReference type="SAM" id="MobiDB-lite"/>
    </source>
</evidence>
<feature type="compositionally biased region" description="Basic and acidic residues" evidence="1">
    <location>
        <begin position="124"/>
        <end position="141"/>
    </location>
</feature>
<comment type="caution">
    <text evidence="2">The sequence shown here is derived from an EMBL/GenBank/DDBJ whole genome shotgun (WGS) entry which is preliminary data.</text>
</comment>
<dbReference type="Gene3D" id="3.40.50.300">
    <property type="entry name" value="P-loop containing nucleotide triphosphate hydrolases"/>
    <property type="match status" value="3"/>
</dbReference>
<reference evidence="2" key="1">
    <citation type="submission" date="2022-04" db="EMBL/GenBank/DDBJ databases">
        <title>Carnegiea gigantea Genome sequencing and assembly v2.</title>
        <authorList>
            <person name="Copetti D."/>
            <person name="Sanderson M.J."/>
            <person name="Burquez A."/>
            <person name="Wojciechowski M.F."/>
        </authorList>
    </citation>
    <scope>NUCLEOTIDE SEQUENCE</scope>
    <source>
        <strain evidence="2">SGP5-SGP5p</strain>
        <tissue evidence="2">Aerial part</tissue>
    </source>
</reference>
<sequence>MPARGRMGSDPAKRKPVWKWVPKVKNVPNQDLGPPYKQALLSNPNGNELEGQKNVNEDVDKDVHEGLSDNSKTIAQPLDNAQCRQIYVEKFTSQVPSCGSFMDDDEDIVSSLCPFSCPLEMELQPHEKNEPRKLSSKDKKSGSKISKSGHNSTTPTEIAEEALQLRKSLAWLKKGGLELQHQSSVSVALTGRTAKPFLYRLRCQSRNGDNIKVSHSHKGDAPILEARCMEEVYDALAERLLSTAAVISTPDFKYIVGLAGPPGAGKSTVASEVVQRVNKKWPQKAPFMNEQVGSPDIAIVLPMDGFHLYRHQLDAMDDPEEAHARRGGEGSVYAPSFDHGVGDPVEDDIFVSLEHKIVIVEGNYLLLEEGVWKDISTMFDEKWFIDVDLDTAMLRVLKRHISKCMYSCIYTVDDVSHWFACLICAFHAAAKKLPDVAKWRIDYNDRPNAEMIMKSKKNADLIIRSIEFPA</sequence>
<evidence type="ECO:0000313" key="3">
    <source>
        <dbReference type="Proteomes" id="UP001153076"/>
    </source>
</evidence>